<dbReference type="Pfam" id="PF00106">
    <property type="entry name" value="adh_short"/>
    <property type="match status" value="1"/>
</dbReference>
<dbReference type="Gene3D" id="3.40.50.720">
    <property type="entry name" value="NAD(P)-binding Rossmann-like Domain"/>
    <property type="match status" value="1"/>
</dbReference>
<accession>A0A8H5NI38</accession>
<dbReference type="PANTHER" id="PTHR45588:SF1">
    <property type="entry name" value="WW DOMAIN-CONTAINING PROTEIN"/>
    <property type="match status" value="1"/>
</dbReference>
<dbReference type="SUPFAM" id="SSF51735">
    <property type="entry name" value="NAD(P)-binding Rossmann-fold domains"/>
    <property type="match status" value="1"/>
</dbReference>
<sequence length="868" mass="96651">MAPLVWLVTGTTSGIGAALVNEIVARGDKVIASGRKAHQKLGHLKSDNVAVLELDITAPWTVVQATINEAWSIFGHIDILLNNAGASALKCAEEAEDAYVQTLFQVNVFGHMNVTRAILPHFRAQGHGRIGFTSSASSWGPLPFMSHYAASKAALSTYIESLHKEVRPFGISCVGLMCGSFPTNLGHPREDAGHEFALQGPAIPDYNKLMGELGLMFAKAFAQRTGELDKVARAIVDIMKGEGIAAGKPWAVSIAIGSDAFDCGKQKCEEQLKLLNEWKDVSYATDRGDHDHITPKEYMEFASMLSDTVHLKRRHSPLAMSSTYAFDLGFYKRTVSTTSPESQAWFDRGLIWAYAFNHEESVFCFEQAAVADPNCAMAYWGVAYSLGPNYNKPWSFFDDKDLADAVGRGHNAARTAMAKMSACTPVEQALIKALQYRYPQERPSNCSSWNQGFADAMEEVYKDFPNDLDVITLYADALMNLNPWNLWDLKTGEPTPGAHTLKIKTIIDDGLNLNGSLKHPGLLHLYIHLMEMSPRPEDALPTANHLRGLVPDGGHLHHMPTHLDVLCGHYQAAIDSNSDAIKADTKYLAKAGPLNFYSLYRCHDLHFRVYAAMLAGQYKICIDTASQLESTIPKDLLQIESPPMADWLEAFLSLRAHILVRFGKWEDLINMKLPEDQDLYCMTTSIALYAKSVAFAATGRVSESEHHKGLFHESLKRVPTSRTLFNNTCLDILRVGEAMLDGELEYRRKNYDLAFEHLREAIRREDNLPYDEPWGWMQPTRHAYGALLMEQGYLEEAVEVYKTDLGLNDNLPRALRHPNNVWALHGLNESLTRLGRDTEAKDIEGQLQKALAGTDVVVKASCYCRLDK</sequence>
<evidence type="ECO:0000313" key="3">
    <source>
        <dbReference type="Proteomes" id="UP000574317"/>
    </source>
</evidence>
<dbReference type="SMART" id="SM00028">
    <property type="entry name" value="TPR"/>
    <property type="match status" value="2"/>
</dbReference>
<dbReference type="CDD" id="cd05374">
    <property type="entry name" value="17beta-HSD-like_SDR_c"/>
    <property type="match status" value="1"/>
</dbReference>
<reference evidence="2 3" key="1">
    <citation type="submission" date="2020-05" db="EMBL/GenBank/DDBJ databases">
        <title>Identification and distribution of gene clusters putatively required for synthesis of sphingolipid metabolism inhibitors in phylogenetically diverse species of the filamentous fungus Fusarium.</title>
        <authorList>
            <person name="Kim H.-S."/>
            <person name="Busman M."/>
            <person name="Brown D.W."/>
            <person name="Divon H."/>
            <person name="Uhlig S."/>
            <person name="Proctor R.H."/>
        </authorList>
    </citation>
    <scope>NUCLEOTIDE SEQUENCE [LARGE SCALE GENOMIC DNA]</scope>
    <source>
        <strain evidence="2 3">NRRL 25196</strain>
    </source>
</reference>
<dbReference type="PANTHER" id="PTHR45588">
    <property type="entry name" value="TPR DOMAIN-CONTAINING PROTEIN"/>
    <property type="match status" value="1"/>
</dbReference>
<evidence type="ECO:0000256" key="1">
    <source>
        <dbReference type="ARBA" id="ARBA00022857"/>
    </source>
</evidence>
<dbReference type="Proteomes" id="UP000574317">
    <property type="component" value="Unassembled WGS sequence"/>
</dbReference>
<keyword evidence="1" id="KW-0521">NADP</keyword>
<dbReference type="PRINTS" id="PR00080">
    <property type="entry name" value="SDRFAMILY"/>
</dbReference>
<dbReference type="PRINTS" id="PR00081">
    <property type="entry name" value="GDHRDH"/>
</dbReference>
<dbReference type="Gene3D" id="1.25.40.10">
    <property type="entry name" value="Tetratricopeptide repeat domain"/>
    <property type="match status" value="1"/>
</dbReference>
<dbReference type="EMBL" id="JAAOAO010000045">
    <property type="protein sequence ID" value="KAF5566244.1"/>
    <property type="molecule type" value="Genomic_DNA"/>
</dbReference>
<dbReference type="InterPro" id="IPR020904">
    <property type="entry name" value="Sc_DH/Rdtase_CS"/>
</dbReference>
<dbReference type="InterPro" id="IPR036291">
    <property type="entry name" value="NAD(P)-bd_dom_sf"/>
</dbReference>
<organism evidence="2 3">
    <name type="scientific">Fusarium napiforme</name>
    <dbReference type="NCBI Taxonomy" id="42672"/>
    <lineage>
        <taxon>Eukaryota</taxon>
        <taxon>Fungi</taxon>
        <taxon>Dikarya</taxon>
        <taxon>Ascomycota</taxon>
        <taxon>Pezizomycotina</taxon>
        <taxon>Sordariomycetes</taxon>
        <taxon>Hypocreomycetidae</taxon>
        <taxon>Hypocreales</taxon>
        <taxon>Nectriaceae</taxon>
        <taxon>Fusarium</taxon>
        <taxon>Fusarium fujikuroi species complex</taxon>
    </lineage>
</organism>
<comment type="caution">
    <text evidence="2">The sequence shown here is derived from an EMBL/GenBank/DDBJ whole genome shotgun (WGS) entry which is preliminary data.</text>
</comment>
<protein>
    <submittedName>
        <fullName evidence="2">TPR domain-containing protein</fullName>
    </submittedName>
</protein>
<name>A0A8H5NI38_9HYPO</name>
<dbReference type="InterPro" id="IPR019734">
    <property type="entry name" value="TPR_rpt"/>
</dbReference>
<dbReference type="PROSITE" id="PS00061">
    <property type="entry name" value="ADH_SHORT"/>
    <property type="match status" value="1"/>
</dbReference>
<gene>
    <name evidence="2" type="ORF">FNAPI_1243</name>
</gene>
<dbReference type="AlphaFoldDB" id="A0A8H5NI38"/>
<evidence type="ECO:0000313" key="2">
    <source>
        <dbReference type="EMBL" id="KAF5566244.1"/>
    </source>
</evidence>
<keyword evidence="3" id="KW-1185">Reference proteome</keyword>
<dbReference type="InterPro" id="IPR002347">
    <property type="entry name" value="SDR_fam"/>
</dbReference>
<proteinExistence type="predicted"/>
<dbReference type="SUPFAM" id="SSF48452">
    <property type="entry name" value="TPR-like"/>
    <property type="match status" value="2"/>
</dbReference>
<dbReference type="InterPro" id="IPR011990">
    <property type="entry name" value="TPR-like_helical_dom_sf"/>
</dbReference>